<gene>
    <name evidence="1" type="ORF">METZ01_LOCUS201522</name>
</gene>
<organism evidence="1">
    <name type="scientific">marine metagenome</name>
    <dbReference type="NCBI Taxonomy" id="408172"/>
    <lineage>
        <taxon>unclassified sequences</taxon>
        <taxon>metagenomes</taxon>
        <taxon>ecological metagenomes</taxon>
    </lineage>
</organism>
<dbReference type="AlphaFoldDB" id="A0A382ED85"/>
<protein>
    <submittedName>
        <fullName evidence="1">Uncharacterized protein</fullName>
    </submittedName>
</protein>
<sequence>MELQLLQDNHTKADQFPLFIQARLMQKWIVALIDEALTATDSFQEKHKSFTKTFN</sequence>
<accession>A0A382ED85</accession>
<name>A0A382ED85_9ZZZZ</name>
<dbReference type="EMBL" id="UINC01043932">
    <property type="protein sequence ID" value="SVB48668.1"/>
    <property type="molecule type" value="Genomic_DNA"/>
</dbReference>
<reference evidence="1" key="1">
    <citation type="submission" date="2018-05" db="EMBL/GenBank/DDBJ databases">
        <authorList>
            <person name="Lanie J.A."/>
            <person name="Ng W.-L."/>
            <person name="Kazmierczak K.M."/>
            <person name="Andrzejewski T.M."/>
            <person name="Davidsen T.M."/>
            <person name="Wayne K.J."/>
            <person name="Tettelin H."/>
            <person name="Glass J.I."/>
            <person name="Rusch D."/>
            <person name="Podicherti R."/>
            <person name="Tsui H.-C.T."/>
            <person name="Winkler M.E."/>
        </authorList>
    </citation>
    <scope>NUCLEOTIDE SEQUENCE</scope>
</reference>
<proteinExistence type="predicted"/>
<evidence type="ECO:0000313" key="1">
    <source>
        <dbReference type="EMBL" id="SVB48668.1"/>
    </source>
</evidence>